<comment type="subunit">
    <text evidence="10">Heterodimer of HisH and HisF.</text>
</comment>
<evidence type="ECO:0000313" key="13">
    <source>
        <dbReference type="Proteomes" id="UP000765845"/>
    </source>
</evidence>
<dbReference type="InterPro" id="IPR029062">
    <property type="entry name" value="Class_I_gatase-like"/>
</dbReference>
<evidence type="ECO:0000256" key="5">
    <source>
        <dbReference type="ARBA" id="ARBA00022962"/>
    </source>
</evidence>
<protein>
    <recommendedName>
        <fullName evidence="10">Imidazole glycerol phosphate synthase subunit HisH</fullName>
        <ecNumber evidence="10">4.3.2.10</ecNumber>
    </recommendedName>
    <alternativeName>
        <fullName evidence="10">IGP synthase glutaminase subunit</fullName>
        <ecNumber evidence="10">3.5.1.2</ecNumber>
    </alternativeName>
    <alternativeName>
        <fullName evidence="10">IGP synthase subunit HisH</fullName>
    </alternativeName>
    <alternativeName>
        <fullName evidence="10">ImGP synthase subunit HisH</fullName>
        <shortName evidence="10">IGPS subunit HisH</shortName>
    </alternativeName>
</protein>
<dbReference type="RefSeq" id="WP_168451733.1">
    <property type="nucleotide sequence ID" value="NZ_JAAWWK010000007.1"/>
</dbReference>
<keyword evidence="6 10" id="KW-0368">Histidine biosynthesis</keyword>
<evidence type="ECO:0000256" key="6">
    <source>
        <dbReference type="ARBA" id="ARBA00023102"/>
    </source>
</evidence>
<evidence type="ECO:0000256" key="1">
    <source>
        <dbReference type="ARBA" id="ARBA00005091"/>
    </source>
</evidence>
<evidence type="ECO:0000256" key="2">
    <source>
        <dbReference type="ARBA" id="ARBA00022490"/>
    </source>
</evidence>
<name>A0ABX1GL42_9GAMM</name>
<comment type="caution">
    <text evidence="12">The sequence shown here is derived from an EMBL/GenBank/DDBJ whole genome shotgun (WGS) entry which is preliminary data.</text>
</comment>
<evidence type="ECO:0000256" key="10">
    <source>
        <dbReference type="HAMAP-Rule" id="MF_00278"/>
    </source>
</evidence>
<dbReference type="Gene3D" id="3.40.50.880">
    <property type="match status" value="1"/>
</dbReference>
<comment type="function">
    <text evidence="10">IGPS catalyzes the conversion of PRFAR and glutamine to IGP, AICAR and glutamate. The HisH subunit catalyzes the hydrolysis of glutamine to glutamate and ammonia as part of the synthesis of IGP and AICAR. The resulting ammonia molecule is channeled to the active site of HisF.</text>
</comment>
<evidence type="ECO:0000259" key="11">
    <source>
        <dbReference type="Pfam" id="PF00117"/>
    </source>
</evidence>
<feature type="active site" evidence="10">
    <location>
        <position position="192"/>
    </location>
</feature>
<dbReference type="EC" id="4.3.2.10" evidence="10"/>
<gene>
    <name evidence="10 12" type="primary">hisH</name>
    <name evidence="12" type="ORF">HCU74_17515</name>
</gene>
<proteinExistence type="inferred from homology"/>
<comment type="catalytic activity">
    <reaction evidence="8 10">
        <text>5-[(5-phospho-1-deoxy-D-ribulos-1-ylimino)methylamino]-1-(5-phospho-beta-D-ribosyl)imidazole-4-carboxamide + L-glutamine = D-erythro-1-(imidazol-4-yl)glycerol 3-phosphate + 5-amino-1-(5-phospho-beta-D-ribosyl)imidazole-4-carboxamide + L-glutamate + H(+)</text>
        <dbReference type="Rhea" id="RHEA:24793"/>
        <dbReference type="ChEBI" id="CHEBI:15378"/>
        <dbReference type="ChEBI" id="CHEBI:29985"/>
        <dbReference type="ChEBI" id="CHEBI:58278"/>
        <dbReference type="ChEBI" id="CHEBI:58359"/>
        <dbReference type="ChEBI" id="CHEBI:58475"/>
        <dbReference type="ChEBI" id="CHEBI:58525"/>
        <dbReference type="EC" id="4.3.2.10"/>
    </reaction>
</comment>
<dbReference type="HAMAP" id="MF_00278">
    <property type="entry name" value="HisH"/>
    <property type="match status" value="1"/>
</dbReference>
<keyword evidence="3 10" id="KW-0028">Amino-acid biosynthesis</keyword>
<reference evidence="12 13" key="1">
    <citation type="submission" date="2020-04" db="EMBL/GenBank/DDBJ databases">
        <authorList>
            <person name="Yoon J."/>
        </authorList>
    </citation>
    <scope>NUCLEOTIDE SEQUENCE [LARGE SCALE GENOMIC DNA]</scope>
    <source>
        <strain evidence="12 13">KMU-166</strain>
    </source>
</reference>
<comment type="catalytic activity">
    <reaction evidence="9 10">
        <text>L-glutamine + H2O = L-glutamate + NH4(+)</text>
        <dbReference type="Rhea" id="RHEA:15889"/>
        <dbReference type="ChEBI" id="CHEBI:15377"/>
        <dbReference type="ChEBI" id="CHEBI:28938"/>
        <dbReference type="ChEBI" id="CHEBI:29985"/>
        <dbReference type="ChEBI" id="CHEBI:58359"/>
        <dbReference type="EC" id="3.5.1.2"/>
    </reaction>
</comment>
<dbReference type="PANTHER" id="PTHR42701:SF2">
    <property type="entry name" value="IMIDAZOLE GLYCEROL PHOSPHATE SYNTHASE SUBUNIT HISH 1"/>
    <property type="match status" value="1"/>
</dbReference>
<dbReference type="PANTHER" id="PTHR42701">
    <property type="entry name" value="IMIDAZOLE GLYCEROL PHOSPHATE SYNTHASE SUBUNIT HISH"/>
    <property type="match status" value="1"/>
</dbReference>
<evidence type="ECO:0000256" key="7">
    <source>
        <dbReference type="ARBA" id="ARBA00023239"/>
    </source>
</evidence>
<keyword evidence="5 10" id="KW-0315">Glutamine amidotransferase</keyword>
<dbReference type="CDD" id="cd01748">
    <property type="entry name" value="GATase1_IGP_Synthase"/>
    <property type="match status" value="1"/>
</dbReference>
<feature type="domain" description="Glutamine amidotransferase" evidence="11">
    <location>
        <begin position="8"/>
        <end position="208"/>
    </location>
</feature>
<keyword evidence="4 10" id="KW-0378">Hydrolase</keyword>
<evidence type="ECO:0000256" key="9">
    <source>
        <dbReference type="ARBA" id="ARBA00049534"/>
    </source>
</evidence>
<dbReference type="Proteomes" id="UP000765845">
    <property type="component" value="Unassembled WGS sequence"/>
</dbReference>
<dbReference type="EC" id="3.5.1.2" evidence="10"/>
<comment type="subcellular location">
    <subcellularLocation>
        <location evidence="10">Cytoplasm</location>
    </subcellularLocation>
</comment>
<accession>A0ABX1GL42</accession>
<evidence type="ECO:0000313" key="12">
    <source>
        <dbReference type="EMBL" id="NKI19208.1"/>
    </source>
</evidence>
<dbReference type="PIRSF" id="PIRSF000495">
    <property type="entry name" value="Amidotransf_hisH"/>
    <property type="match status" value="1"/>
</dbReference>
<dbReference type="Pfam" id="PF00117">
    <property type="entry name" value="GATase"/>
    <property type="match status" value="1"/>
</dbReference>
<evidence type="ECO:0000256" key="4">
    <source>
        <dbReference type="ARBA" id="ARBA00022801"/>
    </source>
</evidence>
<dbReference type="NCBIfam" id="TIGR01855">
    <property type="entry name" value="IMP_synth_hisH"/>
    <property type="match status" value="1"/>
</dbReference>
<evidence type="ECO:0000256" key="8">
    <source>
        <dbReference type="ARBA" id="ARBA00047838"/>
    </source>
</evidence>
<dbReference type="InterPro" id="IPR017926">
    <property type="entry name" value="GATASE"/>
</dbReference>
<dbReference type="InterPro" id="IPR010139">
    <property type="entry name" value="Imidazole-glycPsynth_HisH"/>
</dbReference>
<dbReference type="SUPFAM" id="SSF52317">
    <property type="entry name" value="Class I glutamine amidotransferase-like"/>
    <property type="match status" value="1"/>
</dbReference>
<feature type="active site" evidence="10">
    <location>
        <position position="194"/>
    </location>
</feature>
<keyword evidence="2 10" id="KW-0963">Cytoplasm</keyword>
<keyword evidence="7 10" id="KW-0456">Lyase</keyword>
<evidence type="ECO:0000256" key="3">
    <source>
        <dbReference type="ARBA" id="ARBA00022605"/>
    </source>
</evidence>
<dbReference type="EMBL" id="JAAWWK010000007">
    <property type="protein sequence ID" value="NKI19208.1"/>
    <property type="molecule type" value="Genomic_DNA"/>
</dbReference>
<sequence>MTKSTVAVIDYGMGNLHSVASALHKVGDGVTVQVTDDPDTILAADRVIFPGVGAIRDCMAELKARGLDELVQEVSATKPMLGICVGMQALMESSEENGGVACLDVLPGQVKFFGADLRDGGGERLKVPHMGWNTVKQSYEHPLWEGIADNSRFYFVHSYYIDAPEFVAATAEYGVEIHAALHCENVFAVQFHPEKSGDAGLRLLSNFLRWDGGQAVFRPVS</sequence>
<dbReference type="PROSITE" id="PS51273">
    <property type="entry name" value="GATASE_TYPE_1"/>
    <property type="match status" value="1"/>
</dbReference>
<comment type="pathway">
    <text evidence="1 10">Amino-acid biosynthesis; L-histidine biosynthesis; L-histidine from 5-phospho-alpha-D-ribose 1-diphosphate: step 5/9.</text>
</comment>
<organism evidence="12 13">
    <name type="scientific">Spongiibacter thalassae</name>
    <dbReference type="NCBI Taxonomy" id="2721624"/>
    <lineage>
        <taxon>Bacteria</taxon>
        <taxon>Pseudomonadati</taxon>
        <taxon>Pseudomonadota</taxon>
        <taxon>Gammaproteobacteria</taxon>
        <taxon>Cellvibrionales</taxon>
        <taxon>Spongiibacteraceae</taxon>
        <taxon>Spongiibacter</taxon>
    </lineage>
</organism>
<keyword evidence="13" id="KW-1185">Reference proteome</keyword>
<feature type="active site" description="Nucleophile" evidence="10">
    <location>
        <position position="84"/>
    </location>
</feature>